<keyword evidence="2" id="KW-1185">Reference proteome</keyword>
<reference evidence="1" key="3">
    <citation type="submission" date="2015-04" db="UniProtKB">
        <authorList>
            <consortium name="EnsemblPlants"/>
        </authorList>
    </citation>
    <scope>IDENTIFICATION</scope>
</reference>
<accession>A0A0D9X0L7</accession>
<sequence>MARGRVDHTHTCGCGCGCVVSSVRSGVRWRVVFDRSGSLRAGRVACAWFVCQPRGWLVWALGGVGWSSRALARSRVGAYVIGASCPPRRRAYAGLLLLPPRETRGKEQARFALRTSYDGRGRLGVCGDEVSLCMVRTCSMVETALYVIFFHLI</sequence>
<dbReference type="EnsemblPlants" id="LPERR07G16820.1">
    <property type="protein sequence ID" value="LPERR07G16820.1"/>
    <property type="gene ID" value="LPERR07G16820"/>
</dbReference>
<protein>
    <submittedName>
        <fullName evidence="1">Uncharacterized protein</fullName>
    </submittedName>
</protein>
<dbReference type="HOGENOM" id="CLU_1715900_0_0_1"/>
<evidence type="ECO:0000313" key="1">
    <source>
        <dbReference type="EnsemblPlants" id="LPERR07G16820.1"/>
    </source>
</evidence>
<organism evidence="1 2">
    <name type="scientific">Leersia perrieri</name>
    <dbReference type="NCBI Taxonomy" id="77586"/>
    <lineage>
        <taxon>Eukaryota</taxon>
        <taxon>Viridiplantae</taxon>
        <taxon>Streptophyta</taxon>
        <taxon>Embryophyta</taxon>
        <taxon>Tracheophyta</taxon>
        <taxon>Spermatophyta</taxon>
        <taxon>Magnoliopsida</taxon>
        <taxon>Liliopsida</taxon>
        <taxon>Poales</taxon>
        <taxon>Poaceae</taxon>
        <taxon>BOP clade</taxon>
        <taxon>Oryzoideae</taxon>
        <taxon>Oryzeae</taxon>
        <taxon>Oryzinae</taxon>
        <taxon>Leersia</taxon>
    </lineage>
</organism>
<proteinExistence type="predicted"/>
<evidence type="ECO:0000313" key="2">
    <source>
        <dbReference type="Proteomes" id="UP000032180"/>
    </source>
</evidence>
<dbReference type="AlphaFoldDB" id="A0A0D9X0L7"/>
<name>A0A0D9X0L7_9ORYZ</name>
<dbReference type="Proteomes" id="UP000032180">
    <property type="component" value="Chromosome 7"/>
</dbReference>
<reference evidence="1 2" key="1">
    <citation type="submission" date="2012-08" db="EMBL/GenBank/DDBJ databases">
        <title>Oryza genome evolution.</title>
        <authorList>
            <person name="Wing R.A."/>
        </authorList>
    </citation>
    <scope>NUCLEOTIDE SEQUENCE</scope>
</reference>
<dbReference type="Gramene" id="LPERR07G16820.1">
    <property type="protein sequence ID" value="LPERR07G16820.1"/>
    <property type="gene ID" value="LPERR07G16820"/>
</dbReference>
<reference evidence="2" key="2">
    <citation type="submission" date="2013-12" db="EMBL/GenBank/DDBJ databases">
        <authorList>
            <person name="Yu Y."/>
            <person name="Lee S."/>
            <person name="de Baynast K."/>
            <person name="Wissotski M."/>
            <person name="Liu L."/>
            <person name="Talag J."/>
            <person name="Goicoechea J."/>
            <person name="Angelova A."/>
            <person name="Jetty R."/>
            <person name="Kudrna D."/>
            <person name="Golser W."/>
            <person name="Rivera L."/>
            <person name="Zhang J."/>
            <person name="Wing R."/>
        </authorList>
    </citation>
    <scope>NUCLEOTIDE SEQUENCE</scope>
</reference>